<dbReference type="InterPro" id="IPR013785">
    <property type="entry name" value="Aldolase_TIM"/>
</dbReference>
<dbReference type="SFLD" id="SFLDG01067">
    <property type="entry name" value="SPASM/twitch_domain_containing"/>
    <property type="match status" value="1"/>
</dbReference>
<accession>A0ABU7SQ78</accession>
<dbReference type="RefSeq" id="WP_331211971.1">
    <property type="nucleotide sequence ID" value="NZ_JAZGQL010000042.1"/>
</dbReference>
<dbReference type="PROSITE" id="PS51918">
    <property type="entry name" value="RADICAL_SAM"/>
    <property type="match status" value="1"/>
</dbReference>
<dbReference type="SFLD" id="SFLDS00029">
    <property type="entry name" value="Radical_SAM"/>
    <property type="match status" value="1"/>
</dbReference>
<dbReference type="SUPFAM" id="SSF102114">
    <property type="entry name" value="Radical SAM enzymes"/>
    <property type="match status" value="1"/>
</dbReference>
<sequence length="386" mass="42453">MRLLRGGHGYWCLANSKAALVSPDAVKDGELRPEIRSQLRDQGFFTNDFDDTYYLTVLTSTACNLGCAYCFQNTGIDSTGGFSPPRIPRTVLTDRMIERVLAFADAQRGMKSLDILLFGGEPLLNARGCLELLRRAQSHGLTNAGMISNGVLLTAELASQLEMAGLRKVQVTFDGFREHHDAVRVTHGGHSTFDQIVNNIAQASEVTHLRWNFRVNATRENMGAVPNLISVLSERVDTSRATINFAPVEDVGIGYETSLTYDQSLVETFVSWNALAMSKGFSVPFYRPLRACTYCSEISGTTGAVINADGTLYSCWESVGKPGYEVGNVATGYLPRQIIEPRWVACSYDVLDKGSTMDVSAFADEIDTARLDWLYEHGSSRPLADK</sequence>
<keyword evidence="2" id="KW-0479">Metal-binding</keyword>
<evidence type="ECO:0000259" key="5">
    <source>
        <dbReference type="PROSITE" id="PS51918"/>
    </source>
</evidence>
<keyword evidence="7" id="KW-1185">Reference proteome</keyword>
<keyword evidence="1" id="KW-0949">S-adenosyl-L-methionine</keyword>
<evidence type="ECO:0000313" key="6">
    <source>
        <dbReference type="EMBL" id="MEE6312093.1"/>
    </source>
</evidence>
<dbReference type="PANTHER" id="PTHR43273">
    <property type="entry name" value="ANAEROBIC SULFATASE-MATURATING ENZYME HOMOLOG ASLB-RELATED"/>
    <property type="match status" value="1"/>
</dbReference>
<evidence type="ECO:0000256" key="1">
    <source>
        <dbReference type="ARBA" id="ARBA00022691"/>
    </source>
</evidence>
<dbReference type="Pfam" id="PF04055">
    <property type="entry name" value="Radical_SAM"/>
    <property type="match status" value="1"/>
</dbReference>
<dbReference type="Proteomes" id="UP001339911">
    <property type="component" value="Unassembled WGS sequence"/>
</dbReference>
<comment type="caution">
    <text evidence="6">The sequence shown here is derived from an EMBL/GenBank/DDBJ whole genome shotgun (WGS) entry which is preliminary data.</text>
</comment>
<keyword evidence="3" id="KW-0408">Iron</keyword>
<evidence type="ECO:0000313" key="7">
    <source>
        <dbReference type="Proteomes" id="UP001339911"/>
    </source>
</evidence>
<evidence type="ECO:0000256" key="2">
    <source>
        <dbReference type="ARBA" id="ARBA00022723"/>
    </source>
</evidence>
<name>A0ABU7SQ78_9ACTN</name>
<dbReference type="Gene3D" id="3.20.20.70">
    <property type="entry name" value="Aldolase class I"/>
    <property type="match status" value="1"/>
</dbReference>
<organism evidence="6 7">
    <name type="scientific">Plantactinospora veratri</name>
    <dbReference type="NCBI Taxonomy" id="1436122"/>
    <lineage>
        <taxon>Bacteria</taxon>
        <taxon>Bacillati</taxon>
        <taxon>Actinomycetota</taxon>
        <taxon>Actinomycetes</taxon>
        <taxon>Micromonosporales</taxon>
        <taxon>Micromonosporaceae</taxon>
        <taxon>Plantactinospora</taxon>
    </lineage>
</organism>
<gene>
    <name evidence="6" type="ORF">V1634_35330</name>
</gene>
<keyword evidence="4" id="KW-0411">Iron-sulfur</keyword>
<reference evidence="6 7" key="1">
    <citation type="submission" date="2024-01" db="EMBL/GenBank/DDBJ databases">
        <title>Genome insights into Plantactinospora veratri sp. nov.</title>
        <authorList>
            <person name="Wang L."/>
        </authorList>
    </citation>
    <scope>NUCLEOTIDE SEQUENCE [LARGE SCALE GENOMIC DNA]</scope>
    <source>
        <strain evidence="6 7">NEAU-FHS4</strain>
    </source>
</reference>
<dbReference type="PANTHER" id="PTHR43273:SF8">
    <property type="entry name" value="RADICAL SAM DOMAIN PROTEIN"/>
    <property type="match status" value="1"/>
</dbReference>
<feature type="domain" description="Radical SAM core" evidence="5">
    <location>
        <begin position="49"/>
        <end position="282"/>
    </location>
</feature>
<dbReference type="InterPro" id="IPR023867">
    <property type="entry name" value="Sulphatase_maturase_rSAM"/>
</dbReference>
<evidence type="ECO:0000256" key="4">
    <source>
        <dbReference type="ARBA" id="ARBA00023014"/>
    </source>
</evidence>
<dbReference type="CDD" id="cd01335">
    <property type="entry name" value="Radical_SAM"/>
    <property type="match status" value="1"/>
</dbReference>
<dbReference type="InterPro" id="IPR007197">
    <property type="entry name" value="rSAM"/>
</dbReference>
<protein>
    <submittedName>
        <fullName evidence="6">Radical SAM protein</fullName>
    </submittedName>
</protein>
<proteinExistence type="predicted"/>
<dbReference type="EMBL" id="JAZGQL010000042">
    <property type="protein sequence ID" value="MEE6312093.1"/>
    <property type="molecule type" value="Genomic_DNA"/>
</dbReference>
<dbReference type="InterPro" id="IPR058240">
    <property type="entry name" value="rSAM_sf"/>
</dbReference>
<evidence type="ECO:0000256" key="3">
    <source>
        <dbReference type="ARBA" id="ARBA00023004"/>
    </source>
</evidence>